<sequence length="177" mass="21061">MAHPLGHFKTITKHRHKVIRNCFKAGIFWQGLRHDLSKYSPTEFIPGAKFYLGTRSPNEKEREVYGYSMAWMHHKGRNNHHYEYWTDINLKTKKVEPVEMPKRYLAEMFCDRVAASKTYNGKNYTNHHPLDYFLKGQARYHMHPQTAKDLEIMLRLLADKGEDEAFAYVKRMVKNDK</sequence>
<evidence type="ECO:0000313" key="1">
    <source>
        <dbReference type="EMBL" id="QCT06615.1"/>
    </source>
</evidence>
<evidence type="ECO:0000313" key="2">
    <source>
        <dbReference type="Proteomes" id="UP000301475"/>
    </source>
</evidence>
<dbReference type="Proteomes" id="UP000301475">
    <property type="component" value="Chromosome"/>
</dbReference>
<dbReference type="InterPro" id="IPR043721">
    <property type="entry name" value="DUF5662"/>
</dbReference>
<dbReference type="RefSeq" id="WP_138156674.1">
    <property type="nucleotide sequence ID" value="NZ_CP039381.1"/>
</dbReference>
<accession>A0A4P8XU98</accession>
<proteinExistence type="predicted"/>
<reference evidence="1 2" key="1">
    <citation type="submission" date="2019-04" db="EMBL/GenBank/DDBJ databases">
        <authorList>
            <person name="Embree M."/>
            <person name="Gaffney J.R."/>
        </authorList>
    </citation>
    <scope>NUCLEOTIDE SEQUENCE [LARGE SCALE GENOMIC DNA]</scope>
    <source>
        <strain evidence="1 2">JE7A12</strain>
    </source>
</reference>
<keyword evidence="2" id="KW-1185">Reference proteome</keyword>
<name>A0A4P8XU98_9FIRM</name>
<dbReference type="OrthoDB" id="9784470at2"/>
<dbReference type="EMBL" id="CP039381">
    <property type="protein sequence ID" value="QCT06615.1"/>
    <property type="molecule type" value="Genomic_DNA"/>
</dbReference>
<dbReference type="AlphaFoldDB" id="A0A4P8XU98"/>
<organism evidence="1 2">
    <name type="scientific">Ruminococcus bovis</name>
    <dbReference type="NCBI Taxonomy" id="2564099"/>
    <lineage>
        <taxon>Bacteria</taxon>
        <taxon>Bacillati</taxon>
        <taxon>Bacillota</taxon>
        <taxon>Clostridia</taxon>
        <taxon>Eubacteriales</taxon>
        <taxon>Oscillospiraceae</taxon>
        <taxon>Ruminococcus</taxon>
    </lineage>
</organism>
<dbReference type="Pfam" id="PF18907">
    <property type="entry name" value="DUF5662"/>
    <property type="match status" value="1"/>
</dbReference>
<dbReference type="KEGG" id="ruj:E5Z56_04220"/>
<protein>
    <submittedName>
        <fullName evidence="1">Catalase</fullName>
    </submittedName>
</protein>
<gene>
    <name evidence="1" type="ORF">E5Z56_04220</name>
</gene>